<protein>
    <submittedName>
        <fullName evidence="1">Uncharacterized protein</fullName>
    </submittedName>
</protein>
<dbReference type="AlphaFoldDB" id="V7DCU6"/>
<organism evidence="1 2">
    <name type="scientific">Pseudomonas taiwanensis SJ9</name>
    <dbReference type="NCBI Taxonomy" id="1388762"/>
    <lineage>
        <taxon>Bacteria</taxon>
        <taxon>Pseudomonadati</taxon>
        <taxon>Pseudomonadota</taxon>
        <taxon>Gammaproteobacteria</taxon>
        <taxon>Pseudomonadales</taxon>
        <taxon>Pseudomonadaceae</taxon>
        <taxon>Pseudomonas</taxon>
    </lineage>
</organism>
<gene>
    <name evidence="1" type="ORF">O164_12880</name>
</gene>
<evidence type="ECO:0000313" key="2">
    <source>
        <dbReference type="Proteomes" id="UP000018511"/>
    </source>
</evidence>
<name>V7DCU6_9PSED</name>
<comment type="caution">
    <text evidence="1">The sequence shown here is derived from an EMBL/GenBank/DDBJ whole genome shotgun (WGS) entry which is preliminary data.</text>
</comment>
<accession>V7DCU6</accession>
<dbReference type="EMBL" id="AXUP01000161">
    <property type="protein sequence ID" value="ESW39305.1"/>
    <property type="molecule type" value="Genomic_DNA"/>
</dbReference>
<sequence>MHKKRVGMKARIEKKLSKRLVELLPSVYSKAWRDQEPTELSYDQGSSVRHVMSVGGGLDYWGEGQDAYTVWEDWQMNWCWHGPFEAYPSGHRFEGYPDTDGFRPTTINLLKLAADCERIHKEAYP</sequence>
<proteinExistence type="predicted"/>
<reference evidence="1 2" key="1">
    <citation type="submission" date="2013-10" db="EMBL/GenBank/DDBJ databases">
        <title>Whole Genome Shotgun Sequence of Pseudomonas taiwanensis SJ9.</title>
        <authorList>
            <person name="Hong S.-J."/>
            <person name="Shin J.-H."/>
        </authorList>
    </citation>
    <scope>NUCLEOTIDE SEQUENCE [LARGE SCALE GENOMIC DNA]</scope>
    <source>
        <strain evidence="1 2">SJ9</strain>
    </source>
</reference>
<evidence type="ECO:0000313" key="1">
    <source>
        <dbReference type="EMBL" id="ESW39305.1"/>
    </source>
</evidence>
<dbReference type="PATRIC" id="fig|1388762.3.peg.2578"/>
<dbReference type="Proteomes" id="UP000018511">
    <property type="component" value="Unassembled WGS sequence"/>
</dbReference>